<evidence type="ECO:0000313" key="4">
    <source>
        <dbReference type="Proteomes" id="UP001242342"/>
    </source>
</evidence>
<comment type="caution">
    <text evidence="2">The sequence shown here is derived from an EMBL/GenBank/DDBJ whole genome shotgun (WGS) entry which is preliminary data.</text>
</comment>
<dbReference type="Proteomes" id="UP001242342">
    <property type="component" value="Unassembled WGS sequence"/>
</dbReference>
<reference evidence="2 3" key="1">
    <citation type="journal article" date="2016" name="Nat. Commun.">
        <title>Microbial interactions lead to rapid micro-scale successions on model marine particles.</title>
        <authorList>
            <person name="Datta M.S."/>
            <person name="Sliwerska E."/>
            <person name="Gore J."/>
            <person name="Polz M.F."/>
            <person name="Cordero O.X."/>
        </authorList>
    </citation>
    <scope>NUCLEOTIDE SEQUENCE [LARGE SCALE GENOMIC DNA]</scope>
    <source>
        <strain evidence="2 3">4G03</strain>
    </source>
</reference>
<dbReference type="EMBL" id="PDUU01000009">
    <property type="protein sequence ID" value="PHN96837.1"/>
    <property type="molecule type" value="Genomic_DNA"/>
</dbReference>
<protein>
    <submittedName>
        <fullName evidence="2">ABC transporter ATPase</fullName>
    </submittedName>
</protein>
<proteinExistence type="predicted"/>
<dbReference type="RefSeq" id="WP_099215706.1">
    <property type="nucleotide sequence ID" value="NZ_JAUYVU010000010.1"/>
</dbReference>
<evidence type="ECO:0000313" key="1">
    <source>
        <dbReference type="EMBL" id="MDP2542405.1"/>
    </source>
</evidence>
<dbReference type="EMBL" id="JAUYVU010000010">
    <property type="protein sequence ID" value="MDP2542405.1"/>
    <property type="molecule type" value="Genomic_DNA"/>
</dbReference>
<reference evidence="2" key="2">
    <citation type="submission" date="2017-10" db="EMBL/GenBank/DDBJ databases">
        <authorList>
            <person name="Enke T.N."/>
            <person name="Cordero O.X."/>
        </authorList>
    </citation>
    <scope>NUCLEOTIDE SEQUENCE</scope>
    <source>
        <strain evidence="2">4G03</strain>
    </source>
</reference>
<accession>A0A2G1BS31</accession>
<evidence type="ECO:0000313" key="3">
    <source>
        <dbReference type="Proteomes" id="UP000222163"/>
    </source>
</evidence>
<dbReference type="AlphaFoldDB" id="A0A2G1BS31"/>
<sequence length="160" mass="18897">MFVEFSSLSEEAKVWVYPSSRKFYPQEIDGLKEKLQGFIGGWKSEDADFKASFELKYNRFIIFSAEEGSTLTNADIDKQVAFILQLQQEYEVELLDKMNVCFKQGEFIQYKDVKEFKKLLKKKSVSAKTIVFDNLVQTKVELENYWEVTITESWYSRFLK</sequence>
<keyword evidence="4" id="KW-1185">Reference proteome</keyword>
<gene>
    <name evidence="2" type="ORF">CSC81_10465</name>
    <name evidence="1" type="ORF">Q8W23_13065</name>
</gene>
<reference evidence="1 4" key="3">
    <citation type="submission" date="2023-07" db="EMBL/GenBank/DDBJ databases">
        <title>Genome content predicts the carbon catabolic preferences of heterotrophic bacteria.</title>
        <authorList>
            <person name="Gralka M."/>
        </authorList>
    </citation>
    <scope>NUCLEOTIDE SEQUENCE [LARGE SCALE GENOMIC DNA]</scope>
    <source>
        <strain evidence="1 4">4G03</strain>
    </source>
</reference>
<name>A0A2G1BS31_9FLAO</name>
<evidence type="ECO:0000313" key="2">
    <source>
        <dbReference type="EMBL" id="PHN96837.1"/>
    </source>
</evidence>
<organism evidence="2 3">
    <name type="scientific">Tenacibaculum discolor</name>
    <dbReference type="NCBI Taxonomy" id="361581"/>
    <lineage>
        <taxon>Bacteria</taxon>
        <taxon>Pseudomonadati</taxon>
        <taxon>Bacteroidota</taxon>
        <taxon>Flavobacteriia</taxon>
        <taxon>Flavobacteriales</taxon>
        <taxon>Flavobacteriaceae</taxon>
        <taxon>Tenacibaculum</taxon>
    </lineage>
</organism>
<dbReference type="Proteomes" id="UP000222163">
    <property type="component" value="Unassembled WGS sequence"/>
</dbReference>